<dbReference type="SUPFAM" id="SSF56655">
    <property type="entry name" value="Carbohydrate phosphatase"/>
    <property type="match status" value="1"/>
</dbReference>
<comment type="catalytic activity">
    <reaction evidence="1 8">
        <text>a myo-inositol phosphate + H2O = myo-inositol + phosphate</text>
        <dbReference type="Rhea" id="RHEA:24056"/>
        <dbReference type="ChEBI" id="CHEBI:15377"/>
        <dbReference type="ChEBI" id="CHEBI:17268"/>
        <dbReference type="ChEBI" id="CHEBI:43474"/>
        <dbReference type="ChEBI" id="CHEBI:84139"/>
        <dbReference type="EC" id="3.1.3.25"/>
    </reaction>
</comment>
<feature type="binding site" evidence="7">
    <location>
        <position position="234"/>
    </location>
    <ligand>
        <name>Mg(2+)</name>
        <dbReference type="ChEBI" id="CHEBI:18420"/>
        <label>1</label>
        <note>catalytic</note>
    </ligand>
</feature>
<dbReference type="STRING" id="1229780.BN381_140028"/>
<dbReference type="AlphaFoldDB" id="R4YXE2"/>
<dbReference type="eggNOG" id="COG0483">
    <property type="taxonomic scope" value="Bacteria"/>
</dbReference>
<dbReference type="InterPro" id="IPR020583">
    <property type="entry name" value="Inositol_monoP_metal-BS"/>
</dbReference>
<dbReference type="GO" id="GO:0046854">
    <property type="term" value="P:phosphatidylinositol phosphate biosynthetic process"/>
    <property type="evidence" value="ECO:0007669"/>
    <property type="project" value="InterPro"/>
</dbReference>
<evidence type="ECO:0000256" key="5">
    <source>
        <dbReference type="ARBA" id="ARBA00022801"/>
    </source>
</evidence>
<dbReference type="GO" id="GO:0046872">
    <property type="term" value="F:metal ion binding"/>
    <property type="evidence" value="ECO:0007669"/>
    <property type="project" value="UniProtKB-KW"/>
</dbReference>
<dbReference type="PROSITE" id="PS00629">
    <property type="entry name" value="IMP_1"/>
    <property type="match status" value="1"/>
</dbReference>
<feature type="binding site" evidence="7">
    <location>
        <position position="86"/>
    </location>
    <ligand>
        <name>Mg(2+)</name>
        <dbReference type="ChEBI" id="CHEBI:18420"/>
        <label>1</label>
        <note>catalytic</note>
    </ligand>
</feature>
<dbReference type="PRINTS" id="PR00377">
    <property type="entry name" value="IMPHPHTASES"/>
</dbReference>
<organism evidence="9 10">
    <name type="scientific">Candidatus Neomicrothrix parvicella RN1</name>
    <dbReference type="NCBI Taxonomy" id="1229780"/>
    <lineage>
        <taxon>Bacteria</taxon>
        <taxon>Bacillati</taxon>
        <taxon>Actinomycetota</taxon>
        <taxon>Acidimicrobiia</taxon>
        <taxon>Acidimicrobiales</taxon>
        <taxon>Microthrixaceae</taxon>
        <taxon>Candidatus Neomicrothrix</taxon>
    </lineage>
</organism>
<dbReference type="InterPro" id="IPR000760">
    <property type="entry name" value="Inositol_monophosphatase-like"/>
</dbReference>
<evidence type="ECO:0000313" key="10">
    <source>
        <dbReference type="Proteomes" id="UP000018291"/>
    </source>
</evidence>
<name>R4YXE2_9ACTN</name>
<dbReference type="Pfam" id="PF00459">
    <property type="entry name" value="Inositol_P"/>
    <property type="match status" value="1"/>
</dbReference>
<dbReference type="PANTHER" id="PTHR20854">
    <property type="entry name" value="INOSITOL MONOPHOSPHATASE"/>
    <property type="match status" value="1"/>
</dbReference>
<keyword evidence="10" id="KW-1185">Reference proteome</keyword>
<dbReference type="EMBL" id="CANL01000006">
    <property type="protein sequence ID" value="CCM62863.1"/>
    <property type="molecule type" value="Genomic_DNA"/>
</dbReference>
<keyword evidence="4 7" id="KW-0479">Metal-binding</keyword>
<evidence type="ECO:0000256" key="2">
    <source>
        <dbReference type="ARBA" id="ARBA00001946"/>
    </source>
</evidence>
<dbReference type="GO" id="GO:0008934">
    <property type="term" value="F:inositol monophosphate 1-phosphatase activity"/>
    <property type="evidence" value="ECO:0007669"/>
    <property type="project" value="InterPro"/>
</dbReference>
<evidence type="ECO:0000256" key="6">
    <source>
        <dbReference type="ARBA" id="ARBA00022842"/>
    </source>
</evidence>
<dbReference type="InterPro" id="IPR033942">
    <property type="entry name" value="IMPase"/>
</dbReference>
<dbReference type="HOGENOM" id="CLU_044118_0_1_11"/>
<feature type="binding site" evidence="7">
    <location>
        <position position="110"/>
    </location>
    <ligand>
        <name>Mg(2+)</name>
        <dbReference type="ChEBI" id="CHEBI:18420"/>
        <label>1</label>
        <note>catalytic</note>
    </ligand>
</feature>
<dbReference type="CDD" id="cd01639">
    <property type="entry name" value="IMPase"/>
    <property type="match status" value="1"/>
</dbReference>
<comment type="similarity">
    <text evidence="3 8">Belongs to the inositol monophosphatase superfamily.</text>
</comment>
<keyword evidence="5 8" id="KW-0378">Hydrolase</keyword>
<dbReference type="InterPro" id="IPR020550">
    <property type="entry name" value="Inositol_monophosphatase_CS"/>
</dbReference>
<evidence type="ECO:0000256" key="7">
    <source>
        <dbReference type="PIRSR" id="PIRSR600760-2"/>
    </source>
</evidence>
<feature type="binding site" evidence="7">
    <location>
        <position position="109"/>
    </location>
    <ligand>
        <name>Mg(2+)</name>
        <dbReference type="ChEBI" id="CHEBI:18420"/>
        <label>1</label>
        <note>catalytic</note>
    </ligand>
</feature>
<dbReference type="RefSeq" id="WP_012224688.1">
    <property type="nucleotide sequence ID" value="NZ_HG422565.1"/>
</dbReference>
<feature type="binding site" evidence="7">
    <location>
        <position position="107"/>
    </location>
    <ligand>
        <name>Mg(2+)</name>
        <dbReference type="ChEBI" id="CHEBI:18420"/>
        <label>1</label>
        <note>catalytic</note>
    </ligand>
</feature>
<dbReference type="Gene3D" id="3.30.540.10">
    <property type="entry name" value="Fructose-1,6-Bisphosphatase, subunit A, domain 1"/>
    <property type="match status" value="1"/>
</dbReference>
<sequence length="290" mass="29430">MSSAGAETPQAADTPTAIDLAEVALSVARVGAEVAAASQAEVRADTATRFTKSSDTDLVTRADRAAEDAIRQALLVARPTDRFLGEESATAQAGGLADGSDILWVVDPIDGTTNYVYGQPDWAVSVAATRHGASLAAAVVAPILGLEYRASLHGGATRNGVALKLGAPPPLGRALVATGFGYDPGRRGRQGAVAAAMLPQVRDLRRRGAAALDFCFVADGSADAYYEAGPQWWDFAAGSLVASEAGAAVLTQPLGASASTGSHGWFLVAAAPPLFDGLLEVLMGLGAADG</sequence>
<dbReference type="PROSITE" id="PS00630">
    <property type="entry name" value="IMP_2"/>
    <property type="match status" value="1"/>
</dbReference>
<dbReference type="Gene3D" id="3.40.190.80">
    <property type="match status" value="1"/>
</dbReference>
<protein>
    <recommendedName>
        <fullName evidence="8">Inositol-1-monophosphatase</fullName>
        <ecNumber evidence="8">3.1.3.25</ecNumber>
    </recommendedName>
</protein>
<dbReference type="Proteomes" id="UP000018291">
    <property type="component" value="Unassembled WGS sequence"/>
</dbReference>
<dbReference type="PANTHER" id="PTHR20854:SF4">
    <property type="entry name" value="INOSITOL-1-MONOPHOSPHATASE-RELATED"/>
    <property type="match status" value="1"/>
</dbReference>
<comment type="caution">
    <text evidence="9">The sequence shown here is derived from an EMBL/GenBank/DDBJ whole genome shotgun (WGS) entry which is preliminary data.</text>
</comment>
<evidence type="ECO:0000256" key="3">
    <source>
        <dbReference type="ARBA" id="ARBA00009759"/>
    </source>
</evidence>
<dbReference type="GO" id="GO:0007165">
    <property type="term" value="P:signal transduction"/>
    <property type="evidence" value="ECO:0007669"/>
    <property type="project" value="TreeGrafter"/>
</dbReference>
<evidence type="ECO:0000256" key="1">
    <source>
        <dbReference type="ARBA" id="ARBA00001033"/>
    </source>
</evidence>
<gene>
    <name evidence="9" type="ORF">BN381_140028</name>
</gene>
<reference evidence="9 10" key="1">
    <citation type="journal article" date="2013" name="ISME J.">
        <title>Metabolic model for the filamentous 'Candidatus Microthrix parvicella' based on genomic and metagenomic analyses.</title>
        <authorList>
            <person name="Jon McIlroy S."/>
            <person name="Kristiansen R."/>
            <person name="Albertsen M."/>
            <person name="Michael Karst S."/>
            <person name="Rossetti S."/>
            <person name="Lund Nielsen J."/>
            <person name="Tandoi V."/>
            <person name="James Seviour R."/>
            <person name="Nielsen P.H."/>
        </authorList>
    </citation>
    <scope>NUCLEOTIDE SEQUENCE [LARGE SCALE GENOMIC DNA]</scope>
    <source>
        <strain evidence="9 10">RN1</strain>
    </source>
</reference>
<dbReference type="GO" id="GO:0006020">
    <property type="term" value="P:inositol metabolic process"/>
    <property type="evidence" value="ECO:0007669"/>
    <property type="project" value="TreeGrafter"/>
</dbReference>
<evidence type="ECO:0000256" key="4">
    <source>
        <dbReference type="ARBA" id="ARBA00022723"/>
    </source>
</evidence>
<proteinExistence type="inferred from homology"/>
<keyword evidence="6 7" id="KW-0460">Magnesium</keyword>
<dbReference type="EC" id="3.1.3.25" evidence="8"/>
<evidence type="ECO:0000313" key="9">
    <source>
        <dbReference type="EMBL" id="CCM62863.1"/>
    </source>
</evidence>
<accession>R4YXE2</accession>
<evidence type="ECO:0000256" key="8">
    <source>
        <dbReference type="RuleBase" id="RU364068"/>
    </source>
</evidence>
<comment type="cofactor">
    <cofactor evidence="2 7 8">
        <name>Mg(2+)</name>
        <dbReference type="ChEBI" id="CHEBI:18420"/>
    </cofactor>
</comment>